<protein>
    <submittedName>
        <fullName evidence="1">Uncharacterized protein</fullName>
    </submittedName>
</protein>
<reference evidence="1 2" key="1">
    <citation type="journal article" date="2013" name="Nat. Genet.">
        <title>The genome of the hydatid tapeworm Echinococcus granulosus.</title>
        <authorList>
            <person name="Zheng H."/>
            <person name="Zhang W."/>
            <person name="Zhang L."/>
            <person name="Zhang Z."/>
            <person name="Li J."/>
            <person name="Lu G."/>
            <person name="Zhu Y."/>
            <person name="Wang Y."/>
            <person name="Huang Y."/>
            <person name="Liu J."/>
            <person name="Kang H."/>
            <person name="Chen J."/>
            <person name="Wang L."/>
            <person name="Chen A."/>
            <person name="Yu S."/>
            <person name="Gao Z."/>
            <person name="Jin L."/>
            <person name="Gu W."/>
            <person name="Wang Z."/>
            <person name="Zhao L."/>
            <person name="Shi B."/>
            <person name="Wen H."/>
            <person name="Lin R."/>
            <person name="Jones M.K."/>
            <person name="Brejova B."/>
            <person name="Vinar T."/>
            <person name="Zhao G."/>
            <person name="McManus D.P."/>
            <person name="Chen Z."/>
            <person name="Zhou Y."/>
            <person name="Wang S."/>
        </authorList>
    </citation>
    <scope>NUCLEOTIDE SEQUENCE [LARGE SCALE GENOMIC DNA]</scope>
</reference>
<comment type="caution">
    <text evidence="1">The sequence shown here is derived from an EMBL/GenBank/DDBJ whole genome shotgun (WGS) entry which is preliminary data.</text>
</comment>
<dbReference type="STRING" id="6210.W6UNN3"/>
<evidence type="ECO:0000313" key="2">
    <source>
        <dbReference type="Proteomes" id="UP000019149"/>
    </source>
</evidence>
<name>W6UNN3_ECHGR</name>
<dbReference type="EMBL" id="APAU02000197">
    <property type="protein sequence ID" value="EUB54949.1"/>
    <property type="molecule type" value="Genomic_DNA"/>
</dbReference>
<dbReference type="Proteomes" id="UP000019149">
    <property type="component" value="Unassembled WGS sequence"/>
</dbReference>
<dbReference type="CTD" id="36345899"/>
<sequence length="274" mass="30972">MSPDVHSHCEQRRLLFDLPSLNDECDLTAKLEVHWNMHLYSKLQALNAECMSMGLSLYLRKSDSHSGIIAFIGLATAFYELFEQHLRCLNAREDIDIEQVSSSDTFSSNWFEFLQRSPTDGGFGAPVENGHTTKAIILVIIVVHIIGYFSSDPVHRDDELRVLEHHRNRENELFQENRELQNLVSVPSARMLRFAHRLRQKRRLRQLLGATPEVQLAMDVAVVSLDGGMENDFSDTSSDSSLSGAETRFGHIMLVFAISSRRSEEDATVIAPGT</sequence>
<proteinExistence type="predicted"/>
<dbReference type="KEGG" id="egl:EGR_10184"/>
<evidence type="ECO:0000313" key="1">
    <source>
        <dbReference type="EMBL" id="EUB54949.1"/>
    </source>
</evidence>
<gene>
    <name evidence="1" type="ORF">EGR_10184</name>
</gene>
<organism evidence="1 2">
    <name type="scientific">Echinococcus granulosus</name>
    <name type="common">Hydatid tapeworm</name>
    <dbReference type="NCBI Taxonomy" id="6210"/>
    <lineage>
        <taxon>Eukaryota</taxon>
        <taxon>Metazoa</taxon>
        <taxon>Spiralia</taxon>
        <taxon>Lophotrochozoa</taxon>
        <taxon>Platyhelminthes</taxon>
        <taxon>Cestoda</taxon>
        <taxon>Eucestoda</taxon>
        <taxon>Cyclophyllidea</taxon>
        <taxon>Taeniidae</taxon>
        <taxon>Echinococcus</taxon>
        <taxon>Echinococcus granulosus group</taxon>
    </lineage>
</organism>
<dbReference type="AlphaFoldDB" id="W6UNN3"/>
<dbReference type="OrthoDB" id="6287032at2759"/>
<keyword evidence="2" id="KW-1185">Reference proteome</keyword>
<dbReference type="RefSeq" id="XP_024346145.1">
    <property type="nucleotide sequence ID" value="XM_024499433.1"/>
</dbReference>
<accession>W6UNN3</accession>
<dbReference type="GeneID" id="36345899"/>